<protein>
    <submittedName>
        <fullName evidence="2">Alpha/beta hydrolase fold protein</fullName>
    </submittedName>
</protein>
<reference evidence="2" key="1">
    <citation type="submission" date="2016-04" db="EMBL/GenBank/DDBJ databases">
        <authorList>
            <person name="Evans L.H."/>
            <person name="Alamgir A."/>
            <person name="Owens N."/>
            <person name="Weber N.D."/>
            <person name="Virtaneva K."/>
            <person name="Barbian K."/>
            <person name="Babar A."/>
            <person name="Rosenke K."/>
        </authorList>
    </citation>
    <scope>NUCLEOTIDE SEQUENCE</scope>
    <source>
        <strain evidence="2">86</strain>
    </source>
</reference>
<dbReference type="InterPro" id="IPR029058">
    <property type="entry name" value="AB_hydrolase_fold"/>
</dbReference>
<dbReference type="InterPro" id="IPR050228">
    <property type="entry name" value="Carboxylesterase_BioH"/>
</dbReference>
<dbReference type="Gene3D" id="3.40.50.1820">
    <property type="entry name" value="alpha/beta hydrolase"/>
    <property type="match status" value="2"/>
</dbReference>
<gene>
    <name evidence="2" type="ORF">KL86APRO_11219</name>
</gene>
<dbReference type="InterPro" id="IPR000073">
    <property type="entry name" value="AB_hydrolase_1"/>
</dbReference>
<dbReference type="GO" id="GO:0016787">
    <property type="term" value="F:hydrolase activity"/>
    <property type="evidence" value="ECO:0007669"/>
    <property type="project" value="UniProtKB-KW"/>
</dbReference>
<dbReference type="PANTHER" id="PTHR43194:SF5">
    <property type="entry name" value="PIMELOYL-[ACYL-CARRIER PROTEIN] METHYL ESTER ESTERASE"/>
    <property type="match status" value="1"/>
</dbReference>
<evidence type="ECO:0000313" key="2">
    <source>
        <dbReference type="EMBL" id="SBV99808.1"/>
    </source>
</evidence>
<proteinExistence type="predicted"/>
<sequence>MRQMFLPGAGGSAGFWKPLGDRLPGGVARRYFSWPGLGDEPPDPGVRGIDDLVALVVAALDEAPADLIAQSMGGVVAVRAALARPGRVRRLVLAATSGGVPVADLGGADWRGDYRAAYPHAAGWIAEPQPDFSARLGELAMPCLLLWGGADPISPPAVGRRLLELLPDARLHVVADGAHDLAVTHAATLAPVVAAFLG</sequence>
<dbReference type="Pfam" id="PF12697">
    <property type="entry name" value="Abhydrolase_6"/>
    <property type="match status" value="1"/>
</dbReference>
<feature type="domain" description="AB hydrolase-1" evidence="1">
    <location>
        <begin position="5"/>
        <end position="134"/>
    </location>
</feature>
<dbReference type="AlphaFoldDB" id="A0A212JK93"/>
<dbReference type="PANTHER" id="PTHR43194">
    <property type="entry name" value="HYDROLASE ALPHA/BETA FOLD FAMILY"/>
    <property type="match status" value="1"/>
</dbReference>
<evidence type="ECO:0000259" key="1">
    <source>
        <dbReference type="Pfam" id="PF12697"/>
    </source>
</evidence>
<keyword evidence="2" id="KW-0378">Hydrolase</keyword>
<name>A0A212JK93_9PROT</name>
<organism evidence="2">
    <name type="scientific">uncultured Alphaproteobacteria bacterium</name>
    <dbReference type="NCBI Taxonomy" id="91750"/>
    <lineage>
        <taxon>Bacteria</taxon>
        <taxon>Pseudomonadati</taxon>
        <taxon>Pseudomonadota</taxon>
        <taxon>Alphaproteobacteria</taxon>
        <taxon>environmental samples</taxon>
    </lineage>
</organism>
<accession>A0A212JK93</accession>
<dbReference type="EMBL" id="FLUO01000001">
    <property type="protein sequence ID" value="SBV99808.1"/>
    <property type="molecule type" value="Genomic_DNA"/>
</dbReference>
<dbReference type="SUPFAM" id="SSF53474">
    <property type="entry name" value="alpha/beta-Hydrolases"/>
    <property type="match status" value="1"/>
</dbReference>